<sequence length="191" mass="20900">MQGYAAAVVVDATPRRVLDLLEAHARSTASDLDTLMGEQFDALGFGSTQRQMVGVRAIGTSVLVLQANGTATVNELVMRPVAERHDVAAHFLNVNAVDRFHWWQGGRRRLEFEPLRWYPRHDLPDDADAATRSALATAGFEVDGDDDVDEPTASAWALAENLTGVRIVEDDLDGPWMTGIISFPGYPAPRD</sequence>
<dbReference type="Proteomes" id="UP000316252">
    <property type="component" value="Unassembled WGS sequence"/>
</dbReference>
<comment type="caution">
    <text evidence="1">The sequence shown here is derived from an EMBL/GenBank/DDBJ whole genome shotgun (WGS) entry which is preliminary data.</text>
</comment>
<evidence type="ECO:0000313" key="2">
    <source>
        <dbReference type="Proteomes" id="UP000316252"/>
    </source>
</evidence>
<name>A0A506XXT6_9MICO</name>
<dbReference type="OrthoDB" id="4460129at2"/>
<accession>A0A506XXT6</accession>
<evidence type="ECO:0000313" key="1">
    <source>
        <dbReference type="EMBL" id="TPW77581.1"/>
    </source>
</evidence>
<dbReference type="Pfam" id="PF20062">
    <property type="entry name" value="DUF6461"/>
    <property type="match status" value="1"/>
</dbReference>
<reference evidence="1 2" key="1">
    <citation type="submission" date="2019-06" db="EMBL/GenBank/DDBJ databases">
        <authorList>
            <person name="Li F."/>
        </authorList>
    </citation>
    <scope>NUCLEOTIDE SEQUENCE [LARGE SCALE GENOMIC DNA]</scope>
    <source>
        <strain evidence="1 2">10F1D-1</strain>
    </source>
</reference>
<protein>
    <submittedName>
        <fullName evidence="1">Uncharacterized protein</fullName>
    </submittedName>
</protein>
<keyword evidence="2" id="KW-1185">Reference proteome</keyword>
<proteinExistence type="predicted"/>
<dbReference type="EMBL" id="VHQG01000001">
    <property type="protein sequence ID" value="TPW77581.1"/>
    <property type="molecule type" value="Genomic_DNA"/>
</dbReference>
<gene>
    <name evidence="1" type="ORF">FJ657_02595</name>
</gene>
<dbReference type="AlphaFoldDB" id="A0A506XXT6"/>
<organism evidence="1 2">
    <name type="scientific">Schumannella soli</name>
    <dbReference type="NCBI Taxonomy" id="2590779"/>
    <lineage>
        <taxon>Bacteria</taxon>
        <taxon>Bacillati</taxon>
        <taxon>Actinomycetota</taxon>
        <taxon>Actinomycetes</taxon>
        <taxon>Micrococcales</taxon>
        <taxon>Microbacteriaceae</taxon>
        <taxon>Schumannella</taxon>
    </lineage>
</organism>
<dbReference type="InterPro" id="IPR045592">
    <property type="entry name" value="DUF6461"/>
</dbReference>